<sequence length="314" mass="33582">KSVLRGGCSGAGQGEAAHLVGVPLLHATAANNRQIASMVSVSPNALLDDGHLDIVYLNGTAGQQASRLLMDLMRKGTRGTKIGSNLLRVPWLEVLAEKPMEWSVDGEPMPTPSDKFRVPWCDGGSVEERSQLLLHTSCSVALSFVLTRSVAAKAPAPLCVCDWCSFSMLHRAVNIHLPDNRMLVAGQEAGTSGSVTTDAKAGKHRKGSSNPFKIARGRLRAPSLAEMTGKVVRFRKKVHWPGVIRATAQNALRNVLVASLGGLLVHLIHNATRDSEKRSVHVTSDRKPNAARRAVNNVGSRLAGVGRALSLKRA</sequence>
<dbReference type="AlphaFoldDB" id="A0A699Z158"/>
<comment type="caution">
    <text evidence="2">The sequence shown here is derived from an EMBL/GenBank/DDBJ whole genome shotgun (WGS) entry which is preliminary data.</text>
</comment>
<dbReference type="SUPFAM" id="SSF111331">
    <property type="entry name" value="NAD kinase/diacylglycerol kinase-like"/>
    <property type="match status" value="1"/>
</dbReference>
<keyword evidence="2" id="KW-0418">Kinase</keyword>
<feature type="region of interest" description="Disordered" evidence="1">
    <location>
        <begin position="192"/>
        <end position="211"/>
    </location>
</feature>
<proteinExistence type="predicted"/>
<evidence type="ECO:0000256" key="1">
    <source>
        <dbReference type="SAM" id="MobiDB-lite"/>
    </source>
</evidence>
<dbReference type="GO" id="GO:0016301">
    <property type="term" value="F:kinase activity"/>
    <property type="evidence" value="ECO:0007669"/>
    <property type="project" value="UniProtKB-KW"/>
</dbReference>
<organism evidence="2 3">
    <name type="scientific">Haematococcus lacustris</name>
    <name type="common">Green alga</name>
    <name type="synonym">Haematococcus pluvialis</name>
    <dbReference type="NCBI Taxonomy" id="44745"/>
    <lineage>
        <taxon>Eukaryota</taxon>
        <taxon>Viridiplantae</taxon>
        <taxon>Chlorophyta</taxon>
        <taxon>core chlorophytes</taxon>
        <taxon>Chlorophyceae</taxon>
        <taxon>CS clade</taxon>
        <taxon>Chlamydomonadales</taxon>
        <taxon>Haematococcaceae</taxon>
        <taxon>Haematococcus</taxon>
    </lineage>
</organism>
<keyword evidence="2" id="KW-0808">Transferase</keyword>
<accession>A0A699Z158</accession>
<reference evidence="2 3" key="1">
    <citation type="submission" date="2020-02" db="EMBL/GenBank/DDBJ databases">
        <title>Draft genome sequence of Haematococcus lacustris strain NIES-144.</title>
        <authorList>
            <person name="Morimoto D."/>
            <person name="Nakagawa S."/>
            <person name="Yoshida T."/>
            <person name="Sawayama S."/>
        </authorList>
    </citation>
    <scope>NUCLEOTIDE SEQUENCE [LARGE SCALE GENOMIC DNA]</scope>
    <source>
        <strain evidence="2 3">NIES-144</strain>
    </source>
</reference>
<dbReference type="Gene3D" id="2.60.200.40">
    <property type="match status" value="1"/>
</dbReference>
<feature type="non-terminal residue" evidence="2">
    <location>
        <position position="1"/>
    </location>
</feature>
<keyword evidence="3" id="KW-1185">Reference proteome</keyword>
<gene>
    <name evidence="2" type="ORF">HaLaN_08498</name>
</gene>
<name>A0A699Z158_HAELA</name>
<dbReference type="EMBL" id="BLLF01000536">
    <property type="protein sequence ID" value="GFH12754.1"/>
    <property type="molecule type" value="Genomic_DNA"/>
</dbReference>
<evidence type="ECO:0000313" key="2">
    <source>
        <dbReference type="EMBL" id="GFH12754.1"/>
    </source>
</evidence>
<evidence type="ECO:0000313" key="3">
    <source>
        <dbReference type="Proteomes" id="UP000485058"/>
    </source>
</evidence>
<dbReference type="InterPro" id="IPR016064">
    <property type="entry name" value="NAD/diacylglycerol_kinase_sf"/>
</dbReference>
<protein>
    <submittedName>
        <fullName evidence="2">Putative lipid kinase</fullName>
    </submittedName>
</protein>
<dbReference type="Proteomes" id="UP000485058">
    <property type="component" value="Unassembled WGS sequence"/>
</dbReference>
<feature type="non-terminal residue" evidence="2">
    <location>
        <position position="314"/>
    </location>
</feature>